<evidence type="ECO:0000313" key="10">
    <source>
        <dbReference type="Proteomes" id="UP000019591"/>
    </source>
</evidence>
<evidence type="ECO:0000256" key="7">
    <source>
        <dbReference type="SAM" id="Phobius"/>
    </source>
</evidence>
<dbReference type="GO" id="GO:0016413">
    <property type="term" value="F:O-acetyltransferase activity"/>
    <property type="evidence" value="ECO:0007669"/>
    <property type="project" value="TreeGrafter"/>
</dbReference>
<dbReference type="HOGENOM" id="CLU_985893_0_0_9"/>
<keyword evidence="5 7" id="KW-1133">Transmembrane helix</keyword>
<feature type="transmembrane region" description="Helical" evidence="7">
    <location>
        <begin position="111"/>
        <end position="130"/>
    </location>
</feature>
<proteinExistence type="inferred from homology"/>
<dbReference type="RefSeq" id="WP_025435138.1">
    <property type="nucleotide sequence ID" value="NZ_CP007452.1"/>
</dbReference>
<dbReference type="EMBL" id="CP007452">
    <property type="protein sequence ID" value="AHM56110.1"/>
    <property type="molecule type" value="Genomic_DNA"/>
</dbReference>
<dbReference type="Proteomes" id="UP000019591">
    <property type="component" value="Chromosome"/>
</dbReference>
<evidence type="ECO:0000256" key="2">
    <source>
        <dbReference type="ARBA" id="ARBA00007400"/>
    </source>
</evidence>
<evidence type="ECO:0000256" key="3">
    <source>
        <dbReference type="ARBA" id="ARBA00022475"/>
    </source>
</evidence>
<evidence type="ECO:0000313" key="9">
    <source>
        <dbReference type="EMBL" id="AHM56110.1"/>
    </source>
</evidence>
<feature type="transmembrane region" description="Helical" evidence="7">
    <location>
        <begin position="225"/>
        <end position="245"/>
    </location>
</feature>
<feature type="transmembrane region" description="Helical" evidence="7">
    <location>
        <begin position="12"/>
        <end position="28"/>
    </location>
</feature>
<dbReference type="KEGG" id="eac:EAL2_c08100"/>
<keyword evidence="10" id="KW-1185">Reference proteome</keyword>
<dbReference type="InterPro" id="IPR002656">
    <property type="entry name" value="Acyl_transf_3_dom"/>
</dbReference>
<feature type="transmembrane region" description="Helical" evidence="7">
    <location>
        <begin position="137"/>
        <end position="154"/>
    </location>
</feature>
<reference evidence="9 10" key="1">
    <citation type="journal article" date="2014" name="Genome Announc.">
        <title>Complete Genome Sequence of Amino Acid-Utilizing Eubacterium acidaminophilum al-2 (DSM 3953).</title>
        <authorList>
            <person name="Poehlein A."/>
            <person name="Andreesen J.R."/>
            <person name="Daniel R."/>
        </authorList>
    </citation>
    <scope>NUCLEOTIDE SEQUENCE [LARGE SCALE GENOMIC DNA]</scope>
    <source>
        <strain evidence="9 10">DSM 3953</strain>
    </source>
</reference>
<dbReference type="Pfam" id="PF01757">
    <property type="entry name" value="Acyl_transf_3"/>
    <property type="match status" value="1"/>
</dbReference>
<comment type="subcellular location">
    <subcellularLocation>
        <location evidence="1">Cell membrane</location>
        <topology evidence="1">Multi-pass membrane protein</topology>
    </subcellularLocation>
</comment>
<dbReference type="PANTHER" id="PTHR40074:SF2">
    <property type="entry name" value="O-ACETYLTRANSFERASE WECH"/>
    <property type="match status" value="1"/>
</dbReference>
<dbReference type="GO" id="GO:0009246">
    <property type="term" value="P:enterobacterial common antigen biosynthetic process"/>
    <property type="evidence" value="ECO:0007669"/>
    <property type="project" value="TreeGrafter"/>
</dbReference>
<comment type="similarity">
    <text evidence="2">Belongs to the acyltransferase 3 family.</text>
</comment>
<feature type="transmembrane region" description="Helical" evidence="7">
    <location>
        <begin position="174"/>
        <end position="191"/>
    </location>
</feature>
<feature type="transmembrane region" description="Helical" evidence="7">
    <location>
        <begin position="284"/>
        <end position="305"/>
    </location>
</feature>
<dbReference type="eggNOG" id="COG1835">
    <property type="taxonomic scope" value="Bacteria"/>
</dbReference>
<dbReference type="OrthoDB" id="9810469at2"/>
<dbReference type="AlphaFoldDB" id="W8T5H8"/>
<organism evidence="9 10">
    <name type="scientific">Peptoclostridium acidaminophilum DSM 3953</name>
    <dbReference type="NCBI Taxonomy" id="1286171"/>
    <lineage>
        <taxon>Bacteria</taxon>
        <taxon>Bacillati</taxon>
        <taxon>Bacillota</taxon>
        <taxon>Clostridia</taxon>
        <taxon>Peptostreptococcales</taxon>
        <taxon>Peptoclostridiaceae</taxon>
        <taxon>Peptoclostridium</taxon>
    </lineage>
</organism>
<gene>
    <name evidence="9" type="ORF">EAL2_c08100</name>
</gene>
<evidence type="ECO:0000256" key="6">
    <source>
        <dbReference type="ARBA" id="ARBA00023136"/>
    </source>
</evidence>
<accession>W8T5H8</accession>
<evidence type="ECO:0000256" key="4">
    <source>
        <dbReference type="ARBA" id="ARBA00022692"/>
    </source>
</evidence>
<sequence>MEKKRDFEIDALKGLACIMVVLLHVFRGKGFVEIFIGEIGRWAVPAFFMVQGFYMSRAALKPWLESAIGKVKKIYIPFLFYSWAYGVYFYFYDGKEFTFSDVLLGETAVHLYYVVHYMIFALTIPFLYMLPKLYMKYFMWFMVISNFALCTVLEIQRYSGVRLITYSGINPLKWWGFVALGMLAAESPRLFKYIRENRNVAVIISTALAAIGTLLPYMTGRTGYLYNRASLFPLAIGMTLLIIALYQKENMPGKEALLYISQRSFGIYLIHFFIVHILKFVLGIKILWLVAILTMVISILILNLSKTLKSELLMRS</sequence>
<feature type="transmembrane region" description="Helical" evidence="7">
    <location>
        <begin position="34"/>
        <end position="54"/>
    </location>
</feature>
<keyword evidence="3" id="KW-1003">Cell membrane</keyword>
<name>W8T5H8_PEPAC</name>
<evidence type="ECO:0000256" key="1">
    <source>
        <dbReference type="ARBA" id="ARBA00004651"/>
    </source>
</evidence>
<evidence type="ECO:0000259" key="8">
    <source>
        <dbReference type="Pfam" id="PF01757"/>
    </source>
</evidence>
<feature type="transmembrane region" description="Helical" evidence="7">
    <location>
        <begin position="200"/>
        <end position="219"/>
    </location>
</feature>
<evidence type="ECO:0000256" key="5">
    <source>
        <dbReference type="ARBA" id="ARBA00022989"/>
    </source>
</evidence>
<dbReference type="PATRIC" id="fig|1286171.3.peg.757"/>
<feature type="domain" description="Acyltransferase 3" evidence="8">
    <location>
        <begin position="8"/>
        <end position="301"/>
    </location>
</feature>
<dbReference type="GO" id="GO:0005886">
    <property type="term" value="C:plasma membrane"/>
    <property type="evidence" value="ECO:0007669"/>
    <property type="project" value="UniProtKB-SubCell"/>
</dbReference>
<dbReference type="STRING" id="1286171.EAL2_c08100"/>
<keyword evidence="6 7" id="KW-0472">Membrane</keyword>
<feature type="transmembrane region" description="Helical" evidence="7">
    <location>
        <begin position="257"/>
        <end position="278"/>
    </location>
</feature>
<dbReference type="PANTHER" id="PTHR40074">
    <property type="entry name" value="O-ACETYLTRANSFERASE WECH"/>
    <property type="match status" value="1"/>
</dbReference>
<protein>
    <recommendedName>
        <fullName evidence="8">Acyltransferase 3 domain-containing protein</fullName>
    </recommendedName>
</protein>
<feature type="transmembrane region" description="Helical" evidence="7">
    <location>
        <begin position="74"/>
        <end position="91"/>
    </location>
</feature>
<keyword evidence="4 7" id="KW-0812">Transmembrane</keyword>